<protein>
    <submittedName>
        <fullName evidence="5">Polysaccharide biosynthesis tyrosine autokinase</fullName>
        <ecNumber evidence="5">2.7.10.2</ecNumber>
    </submittedName>
</protein>
<evidence type="ECO:0000256" key="3">
    <source>
        <dbReference type="SAM" id="Coils"/>
    </source>
</evidence>
<dbReference type="PANTHER" id="PTHR32309:SF31">
    <property type="entry name" value="CAPSULAR EXOPOLYSACCHARIDE FAMILY"/>
    <property type="match status" value="1"/>
</dbReference>
<keyword evidence="4" id="KW-1133">Transmembrane helix</keyword>
<dbReference type="Pfam" id="PF10609">
    <property type="entry name" value="ParA"/>
    <property type="match status" value="1"/>
</dbReference>
<evidence type="ECO:0000256" key="4">
    <source>
        <dbReference type="SAM" id="Phobius"/>
    </source>
</evidence>
<keyword evidence="4" id="KW-0812">Transmembrane</keyword>
<dbReference type="InterPro" id="IPR005702">
    <property type="entry name" value="Wzc-like_C"/>
</dbReference>
<keyword evidence="2" id="KW-0067">ATP-binding</keyword>
<dbReference type="EC" id="2.7.10.2" evidence="5"/>
<comment type="caution">
    <text evidence="5">The sequence shown here is derived from an EMBL/GenBank/DDBJ whole genome shotgun (WGS) entry which is preliminary data.</text>
</comment>
<dbReference type="Gene3D" id="3.40.50.300">
    <property type="entry name" value="P-loop containing nucleotide triphosphate hydrolases"/>
    <property type="match status" value="1"/>
</dbReference>
<dbReference type="InterPro" id="IPR027417">
    <property type="entry name" value="P-loop_NTPase"/>
</dbReference>
<proteinExistence type="predicted"/>
<dbReference type="CDD" id="cd05387">
    <property type="entry name" value="BY-kinase"/>
    <property type="match status" value="1"/>
</dbReference>
<evidence type="ECO:0000313" key="6">
    <source>
        <dbReference type="Proteomes" id="UP001225316"/>
    </source>
</evidence>
<feature type="transmembrane region" description="Helical" evidence="4">
    <location>
        <begin position="35"/>
        <end position="54"/>
    </location>
</feature>
<accession>A0ABU1AVM8</accession>
<feature type="transmembrane region" description="Helical" evidence="4">
    <location>
        <begin position="436"/>
        <end position="455"/>
    </location>
</feature>
<organism evidence="5 6">
    <name type="scientific">Thalassobacterium maritimum</name>
    <dbReference type="NCBI Taxonomy" id="3041265"/>
    <lineage>
        <taxon>Bacteria</taxon>
        <taxon>Pseudomonadati</taxon>
        <taxon>Verrucomicrobiota</taxon>
        <taxon>Opitutia</taxon>
        <taxon>Puniceicoccales</taxon>
        <taxon>Coraliomargaritaceae</taxon>
        <taxon>Thalassobacterium</taxon>
    </lineage>
</organism>
<reference evidence="5 6" key="1">
    <citation type="submission" date="2023-04" db="EMBL/GenBank/DDBJ databases">
        <title>A novel bacteria isolated from coastal sediment.</title>
        <authorList>
            <person name="Liu X.-J."/>
            <person name="Du Z.-J."/>
        </authorList>
    </citation>
    <scope>NUCLEOTIDE SEQUENCE [LARGE SCALE GENOMIC DNA]</scope>
    <source>
        <strain evidence="5 6">SDUM461003</strain>
    </source>
</reference>
<dbReference type="PANTHER" id="PTHR32309">
    <property type="entry name" value="TYROSINE-PROTEIN KINASE"/>
    <property type="match status" value="1"/>
</dbReference>
<evidence type="ECO:0000256" key="1">
    <source>
        <dbReference type="ARBA" id="ARBA00022741"/>
    </source>
</evidence>
<dbReference type="NCBIfam" id="TIGR01007">
    <property type="entry name" value="eps_fam"/>
    <property type="match status" value="1"/>
</dbReference>
<keyword evidence="3" id="KW-0175">Coiled coil</keyword>
<dbReference type="Proteomes" id="UP001225316">
    <property type="component" value="Unassembled WGS sequence"/>
</dbReference>
<sequence length="748" mass="83631">MKEKNSPQQGNVPNASSSIQFISIMDLFHIIRQRWILGSSFGIVVAALFAFYFLNQTPQYEAEASMVVELNTDNVVNVQEVVESGVQNSSLLETAMNTHIARLRSRTLAQIVVDSLDADQVERLMLAVVGPVEGRDPEVELPDPASLLTEDILRISWLPDSQVLSVRIKLADRHMAKLIADRYVNRYIRLQSELRGQSTDIAVNFLDEQTVELRDRLEKEEGALQKYRAENDLVTVEQNQLIVTERLSELSSAITKTRLRLLGVESRLSQIGSAGEDLDLLMNIALIGGRENVTEIYTELQRLRKEEQVLSKTYLERHPKMVENAASQEAVTAALWTAINQARSEFKGEQQAVTEELASLETKYYEAEQEARRLESLSIEYRVLSRKVEAQRDIFDRVTSRFNETSIAQQMNLTTIRILDLAALPKHAVWPDKKKIGLASVMLCGFFFVGVPFGIEFLDNRLRTFSDIERFVGKPVLGDVRLIKGKSDVEIAELAQTKDDLLGEAFASIYGSLRLSLGQFPSPLSLVVTSSVPSEGKSVIASNLAAELAAHGMKTIVVDCDLRRPSQHRYHNLENKQGLIEWLHSGAPVAEDLFADEKLGVQKLGESGKLFLLSSGGSTTHASAVLEDKRMDTLVSRLKQEFELIIFDTPPVGVFHDATLVADYADHCLFVARQNETTRQKTRHSVAQMDRSKAPVLGVVFNGVKDLRLAAGYGSAADYGYESYSYRYQYGYGKHEDQYQKDYASGGA</sequence>
<feature type="coiled-coil region" evidence="3">
    <location>
        <begin position="210"/>
        <end position="237"/>
    </location>
</feature>
<name>A0ABU1AVM8_9BACT</name>
<feature type="coiled-coil region" evidence="3">
    <location>
        <begin position="350"/>
        <end position="387"/>
    </location>
</feature>
<dbReference type="GO" id="GO:0004715">
    <property type="term" value="F:non-membrane spanning protein tyrosine kinase activity"/>
    <property type="evidence" value="ECO:0007669"/>
    <property type="project" value="UniProtKB-EC"/>
</dbReference>
<dbReference type="InterPro" id="IPR050445">
    <property type="entry name" value="Bact_polysacc_biosynth/exp"/>
</dbReference>
<evidence type="ECO:0000313" key="5">
    <source>
        <dbReference type="EMBL" id="MDQ8208211.1"/>
    </source>
</evidence>
<evidence type="ECO:0000256" key="2">
    <source>
        <dbReference type="ARBA" id="ARBA00022840"/>
    </source>
</evidence>
<dbReference type="RefSeq" id="WP_308950703.1">
    <property type="nucleotide sequence ID" value="NZ_JARXHW010000026.1"/>
</dbReference>
<keyword evidence="4" id="KW-0472">Membrane</keyword>
<dbReference type="EMBL" id="JARXHW010000026">
    <property type="protein sequence ID" value="MDQ8208211.1"/>
    <property type="molecule type" value="Genomic_DNA"/>
</dbReference>
<dbReference type="InterPro" id="IPR033756">
    <property type="entry name" value="YlxH/NBP35"/>
</dbReference>
<keyword evidence="5" id="KW-0808">Transferase</keyword>
<keyword evidence="6" id="KW-1185">Reference proteome</keyword>
<gene>
    <name evidence="5" type="ORF">QEH52_11875</name>
</gene>
<dbReference type="SUPFAM" id="SSF52540">
    <property type="entry name" value="P-loop containing nucleoside triphosphate hydrolases"/>
    <property type="match status" value="1"/>
</dbReference>
<keyword evidence="1" id="KW-0547">Nucleotide-binding</keyword>